<dbReference type="KEGG" id="ssai:N0B31_08955"/>
<keyword evidence="5" id="KW-1185">Reference proteome</keyword>
<dbReference type="GeneID" id="74942547"/>
<dbReference type="InterPro" id="IPR002068">
    <property type="entry name" value="A-crystallin/Hsp20_dom"/>
</dbReference>
<dbReference type="AlphaFoldDB" id="A0A9E7R6E0"/>
<dbReference type="InterPro" id="IPR008978">
    <property type="entry name" value="HSP20-like_chaperone"/>
</dbReference>
<comment type="similarity">
    <text evidence="1 2">Belongs to the small heat shock protein (HSP20) family.</text>
</comment>
<dbReference type="EMBL" id="CP104003">
    <property type="protein sequence ID" value="UWM56407.1"/>
    <property type="molecule type" value="Genomic_DNA"/>
</dbReference>
<evidence type="ECO:0000313" key="5">
    <source>
        <dbReference type="Proteomes" id="UP001057580"/>
    </source>
</evidence>
<evidence type="ECO:0000256" key="2">
    <source>
        <dbReference type="RuleBase" id="RU003616"/>
    </source>
</evidence>
<dbReference type="Gene3D" id="2.60.40.790">
    <property type="match status" value="1"/>
</dbReference>
<sequence length="101" mass="11593">MTTHHPQHEVELYREDDTYVVVAELPEAEREAIDVDWTEGHLNIAAEVNTDDRRRVVTRRLSFPKEIDPDGITATYEDDVLEVTLPIIGEGRPQALRIDVE</sequence>
<protein>
    <submittedName>
        <fullName evidence="4">Hsp20/alpha crystallin family protein</fullName>
    </submittedName>
</protein>
<dbReference type="CDD" id="cd00298">
    <property type="entry name" value="ACD_sHsps_p23-like"/>
    <property type="match status" value="1"/>
</dbReference>
<dbReference type="Pfam" id="PF00011">
    <property type="entry name" value="HSP20"/>
    <property type="match status" value="1"/>
</dbReference>
<evidence type="ECO:0000259" key="3">
    <source>
        <dbReference type="PROSITE" id="PS01031"/>
    </source>
</evidence>
<dbReference type="SUPFAM" id="SSF49764">
    <property type="entry name" value="HSP20-like chaperones"/>
    <property type="match status" value="1"/>
</dbReference>
<dbReference type="Proteomes" id="UP001057580">
    <property type="component" value="Chromosome"/>
</dbReference>
<proteinExistence type="inferred from homology"/>
<feature type="domain" description="SHSP" evidence="3">
    <location>
        <begin position="1"/>
        <end position="101"/>
    </location>
</feature>
<gene>
    <name evidence="4" type="ORF">N0B31_08955</name>
</gene>
<reference evidence="4" key="1">
    <citation type="submission" date="2022-09" db="EMBL/GenBank/DDBJ databases">
        <title>Diverse halophilic archaea isolated from saline environments.</title>
        <authorList>
            <person name="Cui H.-L."/>
        </authorList>
    </citation>
    <scope>NUCLEOTIDE SEQUENCE</scope>
    <source>
        <strain evidence="4">ZS-35-S2</strain>
    </source>
</reference>
<dbReference type="PROSITE" id="PS01031">
    <property type="entry name" value="SHSP"/>
    <property type="match status" value="1"/>
</dbReference>
<evidence type="ECO:0000313" key="4">
    <source>
        <dbReference type="EMBL" id="UWM56407.1"/>
    </source>
</evidence>
<dbReference type="RefSeq" id="WP_260643521.1">
    <property type="nucleotide sequence ID" value="NZ_CP104003.1"/>
</dbReference>
<organism evidence="4 5">
    <name type="scientific">Salinirubellus salinus</name>
    <dbReference type="NCBI Taxonomy" id="1364945"/>
    <lineage>
        <taxon>Archaea</taxon>
        <taxon>Methanobacteriati</taxon>
        <taxon>Methanobacteriota</taxon>
        <taxon>Stenosarchaea group</taxon>
        <taxon>Halobacteria</taxon>
        <taxon>Halobacteriales</taxon>
        <taxon>Natronomonadaceae</taxon>
        <taxon>Salinirubellus</taxon>
    </lineage>
</organism>
<evidence type="ECO:0000256" key="1">
    <source>
        <dbReference type="PROSITE-ProRule" id="PRU00285"/>
    </source>
</evidence>
<accession>A0A9E7R6E0</accession>
<name>A0A9E7R6E0_9EURY</name>